<dbReference type="EMBL" id="UGNV01000004">
    <property type="protein sequence ID" value="STX55670.1"/>
    <property type="molecule type" value="Genomic_DNA"/>
</dbReference>
<protein>
    <submittedName>
        <fullName evidence="2">Uncharacterized conserved protein</fullName>
    </submittedName>
</protein>
<dbReference type="Pfam" id="PF09994">
    <property type="entry name" value="T6SS_Tle1-like_cat"/>
    <property type="match status" value="1"/>
</dbReference>
<name>A0A378JR49_9GAMM</name>
<dbReference type="PANTHER" id="PTHR33840:SF1">
    <property type="entry name" value="TLE1 PHOSPHOLIPASE DOMAIN-CONTAINING PROTEIN"/>
    <property type="match status" value="1"/>
</dbReference>
<dbReference type="PANTHER" id="PTHR33840">
    <property type="match status" value="1"/>
</dbReference>
<dbReference type="OrthoDB" id="4378831at2"/>
<dbReference type="Proteomes" id="UP000254968">
    <property type="component" value="Unassembled WGS sequence"/>
</dbReference>
<dbReference type="InterPro" id="IPR018712">
    <property type="entry name" value="Tle1-like_cat"/>
</dbReference>
<feature type="domain" description="T6SS Phospholipase effector Tle1-like catalytic" evidence="1">
    <location>
        <begin position="2"/>
        <end position="261"/>
    </location>
</feature>
<dbReference type="AlphaFoldDB" id="A0A378JR49"/>
<gene>
    <name evidence="2" type="ORF">NCTC13315_03041</name>
</gene>
<accession>A0A378JR49</accession>
<dbReference type="RefSeq" id="WP_115304283.1">
    <property type="nucleotide sequence ID" value="NZ_CAAAHO010000012.1"/>
</dbReference>
<evidence type="ECO:0000313" key="2">
    <source>
        <dbReference type="EMBL" id="STX55670.1"/>
    </source>
</evidence>
<keyword evidence="3" id="KW-1185">Reference proteome</keyword>
<evidence type="ECO:0000313" key="3">
    <source>
        <dbReference type="Proteomes" id="UP000254968"/>
    </source>
</evidence>
<reference evidence="2 3" key="1">
    <citation type="submission" date="2018-06" db="EMBL/GenBank/DDBJ databases">
        <authorList>
            <consortium name="Pathogen Informatics"/>
            <person name="Doyle S."/>
        </authorList>
    </citation>
    <scope>NUCLEOTIDE SEQUENCE [LARGE SCALE GENOMIC DNA]</scope>
    <source>
        <strain evidence="2 3">NCTC13315</strain>
    </source>
</reference>
<organism evidence="2 3">
    <name type="scientific">Legionella beliardensis</name>
    <dbReference type="NCBI Taxonomy" id="91822"/>
    <lineage>
        <taxon>Bacteria</taxon>
        <taxon>Pseudomonadati</taxon>
        <taxon>Pseudomonadota</taxon>
        <taxon>Gammaproteobacteria</taxon>
        <taxon>Legionellales</taxon>
        <taxon>Legionellaceae</taxon>
        <taxon>Legionella</taxon>
    </lineage>
</organism>
<proteinExistence type="predicted"/>
<evidence type="ECO:0000259" key="1">
    <source>
        <dbReference type="Pfam" id="PF09994"/>
    </source>
</evidence>
<sequence>MKRIVICCDGTWSFPDKAVNGLSVKTNVAKIASAVLETDADIKQLMFYEPGVGTRGNWFKRAIDAATGSGLSENMLNAYRYLIHNYEPGDELFFFGFSRGAFTVRTLAGMIRNCGILRHNAMDKINKAFELYRSRTKDSHPKSTESTLFRRTYAYSNITPIKFIGVWDTVGALGNPLLLNGIVTKPNSFHDYDLSSTVEYAYHALAINEERWFFQPALWLKDKKDTHQTVEQTWFIGGHCDVGGGALLAGLSDIALTWMAEKAKGAGLRLAQLGTHPDFMQPYSSSRRGIYRLFPAYHRKIGEPVTIVGKERCESLHPSVLER</sequence>